<dbReference type="Proteomes" id="UP001157502">
    <property type="component" value="Chromosome 7"/>
</dbReference>
<proteinExistence type="predicted"/>
<sequence>MLKTYRVCSEHFHPSQLKRPSDVHAGLNWNAVPTIVNAPNPPPPLDIEHKRKPPKTRQELPPKQRKRSHTTSSVFGEHSLPDNDAFAGPSLPPSSPDN</sequence>
<protein>
    <submittedName>
        <fullName evidence="1">Uncharacterized protein</fullName>
    </submittedName>
</protein>
<comment type="caution">
    <text evidence="1">The sequence shown here is derived from an EMBL/GenBank/DDBJ whole genome shotgun (WGS) entry which is preliminary data.</text>
</comment>
<gene>
    <name evidence="1" type="ORF">DPEC_G00086890</name>
</gene>
<dbReference type="EMBL" id="CM055734">
    <property type="protein sequence ID" value="KAJ8009245.1"/>
    <property type="molecule type" value="Genomic_DNA"/>
</dbReference>
<name>A0ACC2H0Q5_DALPE</name>
<organism evidence="1 2">
    <name type="scientific">Dallia pectoralis</name>
    <name type="common">Alaska blackfish</name>
    <dbReference type="NCBI Taxonomy" id="75939"/>
    <lineage>
        <taxon>Eukaryota</taxon>
        <taxon>Metazoa</taxon>
        <taxon>Chordata</taxon>
        <taxon>Craniata</taxon>
        <taxon>Vertebrata</taxon>
        <taxon>Euteleostomi</taxon>
        <taxon>Actinopterygii</taxon>
        <taxon>Neopterygii</taxon>
        <taxon>Teleostei</taxon>
        <taxon>Protacanthopterygii</taxon>
        <taxon>Esociformes</taxon>
        <taxon>Umbridae</taxon>
        <taxon>Dallia</taxon>
    </lineage>
</organism>
<reference evidence="1" key="1">
    <citation type="submission" date="2021-05" db="EMBL/GenBank/DDBJ databases">
        <authorList>
            <person name="Pan Q."/>
            <person name="Jouanno E."/>
            <person name="Zahm M."/>
            <person name="Klopp C."/>
            <person name="Cabau C."/>
            <person name="Louis A."/>
            <person name="Berthelot C."/>
            <person name="Parey E."/>
            <person name="Roest Crollius H."/>
            <person name="Montfort J."/>
            <person name="Robinson-Rechavi M."/>
            <person name="Bouchez O."/>
            <person name="Lampietro C."/>
            <person name="Lopez Roques C."/>
            <person name="Donnadieu C."/>
            <person name="Postlethwait J."/>
            <person name="Bobe J."/>
            <person name="Dillon D."/>
            <person name="Chandos A."/>
            <person name="von Hippel F."/>
            <person name="Guiguen Y."/>
        </authorList>
    </citation>
    <scope>NUCLEOTIDE SEQUENCE</scope>
    <source>
        <strain evidence="1">YG-Jan2019</strain>
    </source>
</reference>
<evidence type="ECO:0000313" key="2">
    <source>
        <dbReference type="Proteomes" id="UP001157502"/>
    </source>
</evidence>
<keyword evidence="2" id="KW-1185">Reference proteome</keyword>
<evidence type="ECO:0000313" key="1">
    <source>
        <dbReference type="EMBL" id="KAJ8009245.1"/>
    </source>
</evidence>
<accession>A0ACC2H0Q5</accession>